<accession>A0AAV4DR62</accession>
<keyword evidence="1" id="KW-0808">Transferase</keyword>
<dbReference type="CDD" id="cd09274">
    <property type="entry name" value="RNase_HI_RT_Ty3"/>
    <property type="match status" value="1"/>
</dbReference>
<dbReference type="InterPro" id="IPR041373">
    <property type="entry name" value="RT_RNaseH"/>
</dbReference>
<dbReference type="GO" id="GO:0016787">
    <property type="term" value="F:hydrolase activity"/>
    <property type="evidence" value="ECO:0007669"/>
    <property type="project" value="UniProtKB-KW"/>
</dbReference>
<keyword evidence="3" id="KW-0540">Nuclease</keyword>
<dbReference type="GO" id="GO:0003964">
    <property type="term" value="F:RNA-directed DNA polymerase activity"/>
    <property type="evidence" value="ECO:0007669"/>
    <property type="project" value="UniProtKB-KW"/>
</dbReference>
<sequence>MQGERILLRTLVSDRRSKAYLKHRGGGCARTESSYKELSGDPRPAITLGTSWLDSKAELDDQQADSYRDLLAEYQDVFAKSDFDLGNFTAVYHTVDTGQVAPTKQRRRRTPIHFKGEEEAHLDKMLEAGVVQPSPPVLVRKRDGSVRWCVAYRALNKTTWKDLFPIPRIENCVDAVYGNLWFSKLDANSAYWQVRLDEESKPKTVFCTRRGLFEFVRMPFALGIPATSDPFILDTDASDVATSAELIQLQAGVERVIGYGRYTLSKEQTNLCTTRKELLAEVQFTRQFRPNLLGRHFKVRTDHNSLRWLTSFKEPQGQLARWLEELSQYDMEIIHRPGKRHGNADALSRIPHVDECSSYNASSLLTSLPCGGCKYCRHARGCSGAGEK</sequence>
<dbReference type="InterPro" id="IPR043128">
    <property type="entry name" value="Rev_trsase/Diguanyl_cyclase"/>
</dbReference>
<dbReference type="InterPro" id="IPR043502">
    <property type="entry name" value="DNA/RNA_pol_sf"/>
</dbReference>
<dbReference type="GO" id="GO:0004519">
    <property type="term" value="F:endonuclease activity"/>
    <property type="evidence" value="ECO:0007669"/>
    <property type="project" value="UniProtKB-KW"/>
</dbReference>
<evidence type="ECO:0000313" key="9">
    <source>
        <dbReference type="EMBL" id="GFO46611.1"/>
    </source>
</evidence>
<dbReference type="Gene3D" id="3.30.70.270">
    <property type="match status" value="1"/>
</dbReference>
<evidence type="ECO:0000259" key="7">
    <source>
        <dbReference type="Pfam" id="PF00078"/>
    </source>
</evidence>
<dbReference type="CDD" id="cd01647">
    <property type="entry name" value="RT_LTR"/>
    <property type="match status" value="1"/>
</dbReference>
<comment type="caution">
    <text evidence="9">The sequence shown here is derived from an EMBL/GenBank/DDBJ whole genome shotgun (WGS) entry which is preliminary data.</text>
</comment>
<protein>
    <submittedName>
        <fullName evidence="9">Pol polyprotein</fullName>
    </submittedName>
</protein>
<feature type="domain" description="Reverse transcriptase" evidence="7">
    <location>
        <begin position="139"/>
        <end position="220"/>
    </location>
</feature>
<dbReference type="SUPFAM" id="SSF56672">
    <property type="entry name" value="DNA/RNA polymerases"/>
    <property type="match status" value="1"/>
</dbReference>
<evidence type="ECO:0000313" key="10">
    <source>
        <dbReference type="Proteomes" id="UP000735302"/>
    </source>
</evidence>
<keyword evidence="10" id="KW-1185">Reference proteome</keyword>
<keyword evidence="5" id="KW-0378">Hydrolase</keyword>
<evidence type="ECO:0000256" key="4">
    <source>
        <dbReference type="ARBA" id="ARBA00022759"/>
    </source>
</evidence>
<dbReference type="AlphaFoldDB" id="A0AAV4DR62"/>
<feature type="domain" description="Reverse transcriptase RNase H-like" evidence="8">
    <location>
        <begin position="228"/>
        <end position="329"/>
    </location>
</feature>
<keyword evidence="2" id="KW-0548">Nucleotidyltransferase</keyword>
<evidence type="ECO:0000256" key="1">
    <source>
        <dbReference type="ARBA" id="ARBA00022679"/>
    </source>
</evidence>
<dbReference type="InterPro" id="IPR000477">
    <property type="entry name" value="RT_dom"/>
</dbReference>
<dbReference type="InterPro" id="IPR050951">
    <property type="entry name" value="Retrovirus_Pol_polyprotein"/>
</dbReference>
<evidence type="ECO:0000256" key="3">
    <source>
        <dbReference type="ARBA" id="ARBA00022722"/>
    </source>
</evidence>
<organism evidence="9 10">
    <name type="scientific">Plakobranchus ocellatus</name>
    <dbReference type="NCBI Taxonomy" id="259542"/>
    <lineage>
        <taxon>Eukaryota</taxon>
        <taxon>Metazoa</taxon>
        <taxon>Spiralia</taxon>
        <taxon>Lophotrochozoa</taxon>
        <taxon>Mollusca</taxon>
        <taxon>Gastropoda</taxon>
        <taxon>Heterobranchia</taxon>
        <taxon>Euthyneura</taxon>
        <taxon>Panpulmonata</taxon>
        <taxon>Sacoglossa</taxon>
        <taxon>Placobranchoidea</taxon>
        <taxon>Plakobranchidae</taxon>
        <taxon>Plakobranchus</taxon>
    </lineage>
</organism>
<dbReference type="Pfam" id="PF00078">
    <property type="entry name" value="RVT_1"/>
    <property type="match status" value="1"/>
</dbReference>
<evidence type="ECO:0000256" key="5">
    <source>
        <dbReference type="ARBA" id="ARBA00022801"/>
    </source>
</evidence>
<keyword evidence="4" id="KW-0255">Endonuclease</keyword>
<name>A0AAV4DR62_9GAST</name>
<evidence type="ECO:0000256" key="6">
    <source>
        <dbReference type="ARBA" id="ARBA00022918"/>
    </source>
</evidence>
<gene>
    <name evidence="9" type="ORF">PoB_007311600</name>
</gene>
<keyword evidence="6" id="KW-0695">RNA-directed DNA polymerase</keyword>
<dbReference type="Proteomes" id="UP000735302">
    <property type="component" value="Unassembled WGS sequence"/>
</dbReference>
<dbReference type="PANTHER" id="PTHR37984">
    <property type="entry name" value="PROTEIN CBG26694"/>
    <property type="match status" value="1"/>
</dbReference>
<evidence type="ECO:0000259" key="8">
    <source>
        <dbReference type="Pfam" id="PF17917"/>
    </source>
</evidence>
<reference evidence="9 10" key="1">
    <citation type="journal article" date="2021" name="Elife">
        <title>Chloroplast acquisition without the gene transfer in kleptoplastic sea slugs, Plakobranchus ocellatus.</title>
        <authorList>
            <person name="Maeda T."/>
            <person name="Takahashi S."/>
            <person name="Yoshida T."/>
            <person name="Shimamura S."/>
            <person name="Takaki Y."/>
            <person name="Nagai Y."/>
            <person name="Toyoda A."/>
            <person name="Suzuki Y."/>
            <person name="Arimoto A."/>
            <person name="Ishii H."/>
            <person name="Satoh N."/>
            <person name="Nishiyama T."/>
            <person name="Hasebe M."/>
            <person name="Maruyama T."/>
            <person name="Minagawa J."/>
            <person name="Obokata J."/>
            <person name="Shigenobu S."/>
        </authorList>
    </citation>
    <scope>NUCLEOTIDE SEQUENCE [LARGE SCALE GENOMIC DNA]</scope>
</reference>
<dbReference type="Gene3D" id="3.10.10.10">
    <property type="entry name" value="HIV Type 1 Reverse Transcriptase, subunit A, domain 1"/>
    <property type="match status" value="1"/>
</dbReference>
<dbReference type="Pfam" id="PF17917">
    <property type="entry name" value="RT_RNaseH"/>
    <property type="match status" value="1"/>
</dbReference>
<evidence type="ECO:0000256" key="2">
    <source>
        <dbReference type="ARBA" id="ARBA00022695"/>
    </source>
</evidence>
<dbReference type="EMBL" id="BLXT01008200">
    <property type="protein sequence ID" value="GFO46611.1"/>
    <property type="molecule type" value="Genomic_DNA"/>
</dbReference>
<proteinExistence type="predicted"/>
<dbReference type="PANTHER" id="PTHR37984:SF5">
    <property type="entry name" value="PROTEIN NYNRIN-LIKE"/>
    <property type="match status" value="1"/>
</dbReference>